<dbReference type="EMBL" id="CAJZBQ010000053">
    <property type="protein sequence ID" value="CAG9331415.1"/>
    <property type="molecule type" value="Genomic_DNA"/>
</dbReference>
<dbReference type="Gene3D" id="3.30.200.20">
    <property type="entry name" value="Phosphorylase Kinase, domain 1"/>
    <property type="match status" value="1"/>
</dbReference>
<dbReference type="InterPro" id="IPR017441">
    <property type="entry name" value="Protein_kinase_ATP_BS"/>
</dbReference>
<dbReference type="AlphaFoldDB" id="A0AAU9JZJ8"/>
<name>A0AAU9JZJ8_9CILI</name>
<sequence length="159" mass="18822">MRSIFESTDEIKQLNYEFWMPYESSNDIEVFTDQLYEVSKNKIKIGAYTLTKTKLIKHKPIKKSVPIEWKLVIPFIDEINNSKRFGFRLGHTSHYRDFFVSTQEKLDLWLSFFSNICIMTDVENDFNFIKRIGKGKSAHVFLTDCIENSQKYAIKSINK</sequence>
<evidence type="ECO:0008006" key="4">
    <source>
        <dbReference type="Google" id="ProtNLM"/>
    </source>
</evidence>
<keyword evidence="3" id="KW-1185">Reference proteome</keyword>
<keyword evidence="1" id="KW-0547">Nucleotide-binding</keyword>
<dbReference type="PROSITE" id="PS00107">
    <property type="entry name" value="PROTEIN_KINASE_ATP"/>
    <property type="match status" value="1"/>
</dbReference>
<accession>A0AAU9JZJ8</accession>
<dbReference type="InterPro" id="IPR011009">
    <property type="entry name" value="Kinase-like_dom_sf"/>
</dbReference>
<dbReference type="Proteomes" id="UP001162131">
    <property type="component" value="Unassembled WGS sequence"/>
</dbReference>
<dbReference type="GO" id="GO:0005524">
    <property type="term" value="F:ATP binding"/>
    <property type="evidence" value="ECO:0007669"/>
    <property type="project" value="UniProtKB-UniRule"/>
</dbReference>
<keyword evidence="1" id="KW-0067">ATP-binding</keyword>
<evidence type="ECO:0000256" key="1">
    <source>
        <dbReference type="PROSITE-ProRule" id="PRU10141"/>
    </source>
</evidence>
<evidence type="ECO:0000313" key="2">
    <source>
        <dbReference type="EMBL" id="CAG9331415.1"/>
    </source>
</evidence>
<protein>
    <recommendedName>
        <fullName evidence="4">LAGLIDADG homing endonuclease</fullName>
    </recommendedName>
</protein>
<feature type="binding site" evidence="1">
    <location>
        <position position="155"/>
    </location>
    <ligand>
        <name>ATP</name>
        <dbReference type="ChEBI" id="CHEBI:30616"/>
    </ligand>
</feature>
<gene>
    <name evidence="2" type="ORF">BSTOLATCC_MIC53485</name>
</gene>
<reference evidence="2" key="1">
    <citation type="submission" date="2021-09" db="EMBL/GenBank/DDBJ databases">
        <authorList>
            <consortium name="AG Swart"/>
            <person name="Singh M."/>
            <person name="Singh A."/>
            <person name="Seah K."/>
            <person name="Emmerich C."/>
        </authorList>
    </citation>
    <scope>NUCLEOTIDE SEQUENCE</scope>
    <source>
        <strain evidence="2">ATCC30299</strain>
    </source>
</reference>
<comment type="caution">
    <text evidence="2">The sequence shown here is derived from an EMBL/GenBank/DDBJ whole genome shotgun (WGS) entry which is preliminary data.</text>
</comment>
<organism evidence="2 3">
    <name type="scientific">Blepharisma stoltei</name>
    <dbReference type="NCBI Taxonomy" id="1481888"/>
    <lineage>
        <taxon>Eukaryota</taxon>
        <taxon>Sar</taxon>
        <taxon>Alveolata</taxon>
        <taxon>Ciliophora</taxon>
        <taxon>Postciliodesmatophora</taxon>
        <taxon>Heterotrichea</taxon>
        <taxon>Heterotrichida</taxon>
        <taxon>Blepharismidae</taxon>
        <taxon>Blepharisma</taxon>
    </lineage>
</organism>
<proteinExistence type="predicted"/>
<dbReference type="SUPFAM" id="SSF56112">
    <property type="entry name" value="Protein kinase-like (PK-like)"/>
    <property type="match status" value="1"/>
</dbReference>
<evidence type="ECO:0000313" key="3">
    <source>
        <dbReference type="Proteomes" id="UP001162131"/>
    </source>
</evidence>